<sequence>MPETRHEISHEIKISGSPEQVFTALTTAEGIQSWQTPHAVGTGEVGSKWEFKFSGRPEFAWEVVASQPSHVEWLCAAGPGDSVGTKATFEISALDEGTTLLVLTHSGWPGTHGNYRKCNTIWGVLLHHLAQAVKSGKPAPAFN</sequence>
<dbReference type="Pfam" id="PF08327">
    <property type="entry name" value="AHSA1"/>
    <property type="match status" value="1"/>
</dbReference>
<evidence type="ECO:0000259" key="2">
    <source>
        <dbReference type="Pfam" id="PF08327"/>
    </source>
</evidence>
<dbReference type="SUPFAM" id="SSF55961">
    <property type="entry name" value="Bet v1-like"/>
    <property type="match status" value="1"/>
</dbReference>
<dbReference type="AlphaFoldDB" id="A0A848KSV0"/>
<proteinExistence type="inferred from homology"/>
<evidence type="ECO:0000313" key="3">
    <source>
        <dbReference type="EMBL" id="NMN99582.1"/>
    </source>
</evidence>
<dbReference type="Gene3D" id="3.30.530.20">
    <property type="match status" value="1"/>
</dbReference>
<feature type="domain" description="Activator of Hsp90 ATPase homologue 1/2-like C-terminal" evidence="2">
    <location>
        <begin position="17"/>
        <end position="133"/>
    </location>
</feature>
<reference evidence="3 4" key="1">
    <citation type="submission" date="2019-05" db="EMBL/GenBank/DDBJ databases">
        <authorList>
            <person name="Lee S.D."/>
        </authorList>
    </citation>
    <scope>NUCLEOTIDE SEQUENCE [LARGE SCALE GENOMIC DNA]</scope>
    <source>
        <strain evidence="3 4">YC2-7</strain>
    </source>
</reference>
<dbReference type="RefSeq" id="WP_169594982.1">
    <property type="nucleotide sequence ID" value="NZ_VCQU01000020.1"/>
</dbReference>
<comment type="caution">
    <text evidence="3">The sequence shown here is derived from an EMBL/GenBank/DDBJ whole genome shotgun (WGS) entry which is preliminary data.</text>
</comment>
<evidence type="ECO:0000313" key="4">
    <source>
        <dbReference type="Proteomes" id="UP000535543"/>
    </source>
</evidence>
<evidence type="ECO:0000256" key="1">
    <source>
        <dbReference type="ARBA" id="ARBA00006817"/>
    </source>
</evidence>
<organism evidence="3 4">
    <name type="scientific">Antrihabitans stalactiti</name>
    <dbReference type="NCBI Taxonomy" id="2584121"/>
    <lineage>
        <taxon>Bacteria</taxon>
        <taxon>Bacillati</taxon>
        <taxon>Actinomycetota</taxon>
        <taxon>Actinomycetes</taxon>
        <taxon>Mycobacteriales</taxon>
        <taxon>Nocardiaceae</taxon>
        <taxon>Antrihabitans</taxon>
    </lineage>
</organism>
<gene>
    <name evidence="3" type="ORF">FGL95_31655</name>
</gene>
<dbReference type="EMBL" id="VCQU01000020">
    <property type="protein sequence ID" value="NMN99582.1"/>
    <property type="molecule type" value="Genomic_DNA"/>
</dbReference>
<keyword evidence="4" id="KW-1185">Reference proteome</keyword>
<name>A0A848KSV0_9NOCA</name>
<comment type="similarity">
    <text evidence="1">Belongs to the AHA1 family.</text>
</comment>
<dbReference type="CDD" id="cd07814">
    <property type="entry name" value="SRPBCC_CalC_Aha1-like"/>
    <property type="match status" value="1"/>
</dbReference>
<protein>
    <submittedName>
        <fullName evidence="3">SRPBCC domain-containing protein</fullName>
    </submittedName>
</protein>
<dbReference type="InterPro" id="IPR023393">
    <property type="entry name" value="START-like_dom_sf"/>
</dbReference>
<dbReference type="InterPro" id="IPR013538">
    <property type="entry name" value="ASHA1/2-like_C"/>
</dbReference>
<reference evidence="3 4" key="2">
    <citation type="submission" date="2020-06" db="EMBL/GenBank/DDBJ databases">
        <title>Antribacter stalactiti gen. nov., sp. nov., a new member of the family Nacardiaceae isolated from a cave.</title>
        <authorList>
            <person name="Kim I.S."/>
        </authorList>
    </citation>
    <scope>NUCLEOTIDE SEQUENCE [LARGE SCALE GENOMIC DNA]</scope>
    <source>
        <strain evidence="3 4">YC2-7</strain>
    </source>
</reference>
<accession>A0A848KSV0</accession>
<dbReference type="Proteomes" id="UP000535543">
    <property type="component" value="Unassembled WGS sequence"/>
</dbReference>